<evidence type="ECO:0000313" key="2">
    <source>
        <dbReference type="Proteomes" id="UP001196413"/>
    </source>
</evidence>
<gene>
    <name evidence="1" type="ORF">KIN20_018476</name>
</gene>
<dbReference type="Proteomes" id="UP001196413">
    <property type="component" value="Unassembled WGS sequence"/>
</dbReference>
<dbReference type="AlphaFoldDB" id="A0AAD5N1Z6"/>
<comment type="caution">
    <text evidence="1">The sequence shown here is derived from an EMBL/GenBank/DDBJ whole genome shotgun (WGS) entry which is preliminary data.</text>
</comment>
<dbReference type="EMBL" id="JAHQIW010003671">
    <property type="protein sequence ID" value="KAJ1359692.1"/>
    <property type="molecule type" value="Genomic_DNA"/>
</dbReference>
<accession>A0AAD5N1Z6</accession>
<sequence>MAWIDPYLDERAQLLSHVKRKHDEDLSDYGELDDMVLTGSGLGYMVAEKGRGEAGADVLLDGDSAFAAPAVSDLCTLPEHARTLAKAQIEAIFDSGRMSVQTEF</sequence>
<protein>
    <submittedName>
        <fullName evidence="1">Uncharacterized protein</fullName>
    </submittedName>
</protein>
<keyword evidence="2" id="KW-1185">Reference proteome</keyword>
<reference evidence="1" key="1">
    <citation type="submission" date="2021-06" db="EMBL/GenBank/DDBJ databases">
        <title>Parelaphostrongylus tenuis whole genome reference sequence.</title>
        <authorList>
            <person name="Garwood T.J."/>
            <person name="Larsen P.A."/>
            <person name="Fountain-Jones N.M."/>
            <person name="Garbe J.R."/>
            <person name="Macchietto M.G."/>
            <person name="Kania S.A."/>
            <person name="Gerhold R.W."/>
            <person name="Richards J.E."/>
            <person name="Wolf T.M."/>
        </authorList>
    </citation>
    <scope>NUCLEOTIDE SEQUENCE</scope>
    <source>
        <strain evidence="1">MNPRO001-30</strain>
        <tissue evidence="1">Meninges</tissue>
    </source>
</reference>
<organism evidence="1 2">
    <name type="scientific">Parelaphostrongylus tenuis</name>
    <name type="common">Meningeal worm</name>
    <dbReference type="NCBI Taxonomy" id="148309"/>
    <lineage>
        <taxon>Eukaryota</taxon>
        <taxon>Metazoa</taxon>
        <taxon>Ecdysozoa</taxon>
        <taxon>Nematoda</taxon>
        <taxon>Chromadorea</taxon>
        <taxon>Rhabditida</taxon>
        <taxon>Rhabditina</taxon>
        <taxon>Rhabditomorpha</taxon>
        <taxon>Strongyloidea</taxon>
        <taxon>Metastrongylidae</taxon>
        <taxon>Parelaphostrongylus</taxon>
    </lineage>
</organism>
<evidence type="ECO:0000313" key="1">
    <source>
        <dbReference type="EMBL" id="KAJ1359692.1"/>
    </source>
</evidence>
<proteinExistence type="predicted"/>
<name>A0AAD5N1Z6_PARTN</name>